<comment type="caution">
    <text evidence="2">The sequence shown here is derived from an EMBL/GenBank/DDBJ whole genome shotgun (WGS) entry which is preliminary data.</text>
</comment>
<keyword evidence="3" id="KW-1185">Reference proteome</keyword>
<feature type="chain" id="PRO_5016820586" evidence="1">
    <location>
        <begin position="27"/>
        <end position="195"/>
    </location>
</feature>
<dbReference type="AlphaFoldDB" id="A0A370K7Q3"/>
<organism evidence="2 3">
    <name type="scientific">Dyella solisilvae</name>
    <dbReference type="NCBI Taxonomy" id="1920168"/>
    <lineage>
        <taxon>Bacteria</taxon>
        <taxon>Pseudomonadati</taxon>
        <taxon>Pseudomonadota</taxon>
        <taxon>Gammaproteobacteria</taxon>
        <taxon>Lysobacterales</taxon>
        <taxon>Rhodanobacteraceae</taxon>
        <taxon>Dyella</taxon>
    </lineage>
</organism>
<keyword evidence="1" id="KW-0732">Signal</keyword>
<dbReference type="OrthoDB" id="5961387at2"/>
<feature type="signal peptide" evidence="1">
    <location>
        <begin position="1"/>
        <end position="26"/>
    </location>
</feature>
<evidence type="ECO:0000313" key="2">
    <source>
        <dbReference type="EMBL" id="RDI98678.1"/>
    </source>
</evidence>
<proteinExistence type="predicted"/>
<accession>A0A370K7Q3</accession>
<evidence type="ECO:0000256" key="1">
    <source>
        <dbReference type="SAM" id="SignalP"/>
    </source>
</evidence>
<name>A0A370K7Q3_9GAMM</name>
<dbReference type="Proteomes" id="UP000254711">
    <property type="component" value="Unassembled WGS sequence"/>
</dbReference>
<evidence type="ECO:0000313" key="3">
    <source>
        <dbReference type="Proteomes" id="UP000254711"/>
    </source>
</evidence>
<protein>
    <submittedName>
        <fullName evidence="2">Uncharacterized protein</fullName>
    </submittedName>
</protein>
<dbReference type="EMBL" id="QQSY01000002">
    <property type="protein sequence ID" value="RDI98678.1"/>
    <property type="molecule type" value="Genomic_DNA"/>
</dbReference>
<dbReference type="RefSeq" id="WP_114824767.1">
    <property type="nucleotide sequence ID" value="NZ_QQSY01000002.1"/>
</dbReference>
<sequence length="195" mass="21658">MTKVSRFRQLVFALITTLLTVGGVRADDRTAASACQEGVELFLSNPSKQTLSTLDGGDDSGCWAFVSSTSETLDQLLLHVESGDFWSARFLAEHLSQLDGGELEDSLVALGQFGDHHATELLRYAKNRVISDRQMVDALVMLPLSLSDDFDAQLRWMRNRRSRVASVYDNDLAIERALALRSIDSHISEIEAARR</sequence>
<reference evidence="2 3" key="1">
    <citation type="submission" date="2018-07" db="EMBL/GenBank/DDBJ databases">
        <title>Dyella solisilvae sp. nov., isolated from the pine and broad-leaved mixed forest soil.</title>
        <authorList>
            <person name="Gao Z."/>
            <person name="Qiu L."/>
        </authorList>
    </citation>
    <scope>NUCLEOTIDE SEQUENCE [LARGE SCALE GENOMIC DNA]</scope>
    <source>
        <strain evidence="2 3">DHG54</strain>
    </source>
</reference>
<gene>
    <name evidence="2" type="ORF">DVT68_09165</name>
</gene>